<evidence type="ECO:0000256" key="1">
    <source>
        <dbReference type="SAM" id="Phobius"/>
    </source>
</evidence>
<comment type="caution">
    <text evidence="2">The sequence shown here is derived from an EMBL/GenBank/DDBJ whole genome shotgun (WGS) entry which is preliminary data.</text>
</comment>
<dbReference type="EMBL" id="CAJVPL010000746">
    <property type="protein sequence ID" value="CAG8526217.1"/>
    <property type="molecule type" value="Genomic_DNA"/>
</dbReference>
<accession>A0A9N9AE11</accession>
<organism evidence="2 3">
    <name type="scientific">Ambispora gerdemannii</name>
    <dbReference type="NCBI Taxonomy" id="144530"/>
    <lineage>
        <taxon>Eukaryota</taxon>
        <taxon>Fungi</taxon>
        <taxon>Fungi incertae sedis</taxon>
        <taxon>Mucoromycota</taxon>
        <taxon>Glomeromycotina</taxon>
        <taxon>Glomeromycetes</taxon>
        <taxon>Archaeosporales</taxon>
        <taxon>Ambisporaceae</taxon>
        <taxon>Ambispora</taxon>
    </lineage>
</organism>
<sequence length="609" mass="69939">MTSENTHSSESSPHNNAISTSRLFWTAFLLLTSSLYLYVAIKDYQNWRRLRDAFFTKNKKNATNSQKIIPQQQNPLVFVPFIPFAFVYLLLRLAWDAFRLFVFYSLDSAEAGVYYLIDFIKWGATTMPKFVSAVRSGFCSHIKTPFLRFANASIDWMQVYVWPVIKHYSIVTYRISVDAAEKGKALAKDFYESSVELSKVGWREVGYPICMFLVRLFDALVVEPVDWIIPRAIYLQRIMWHCACFLARDLSEDFRDLCVFTWKIATTAWINILEPTALFVEKLITASYQKAISNGKLLAIFLYEQLILAGICEVTWFFLGILQDPIIRSTVKKVYLFIYEGTILSRIKQKIDILIPEIGENVRRSILGTIEGISRTCVDVYILSVCAKDIVAPILHAIPIIHADLKRIFTSAYYLVRRTLTETLQSLWAVFAPLIRPVITLLGIFYTTVILVAILVAIRTVKAIFAWSVIALAYLWHRSEIISGMISSTLILFCQSIRPYLTTFTNTLTKVSTSVFASLSEAWALYFPYVIENVTKFLAVQIQAIRAFGYEAYARYLPLMIDFKERVVLAADQAVVMIGQTMMEWTKKEKELRVSIYMNNVNYVNSDSN</sequence>
<feature type="transmembrane region" description="Helical" evidence="1">
    <location>
        <begin position="452"/>
        <end position="476"/>
    </location>
</feature>
<feature type="transmembrane region" description="Helical" evidence="1">
    <location>
        <begin position="76"/>
        <end position="95"/>
    </location>
</feature>
<keyword evidence="1" id="KW-1133">Transmembrane helix</keyword>
<keyword evidence="1" id="KW-0472">Membrane</keyword>
<name>A0A9N9AE11_9GLOM</name>
<gene>
    <name evidence="2" type="ORF">AGERDE_LOCUS5489</name>
</gene>
<feature type="transmembrane region" description="Helical" evidence="1">
    <location>
        <begin position="427"/>
        <end position="446"/>
    </location>
</feature>
<evidence type="ECO:0000313" key="3">
    <source>
        <dbReference type="Proteomes" id="UP000789831"/>
    </source>
</evidence>
<protein>
    <submittedName>
        <fullName evidence="2">13391_t:CDS:1</fullName>
    </submittedName>
</protein>
<proteinExistence type="predicted"/>
<feature type="transmembrane region" description="Helical" evidence="1">
    <location>
        <begin position="23"/>
        <end position="41"/>
    </location>
</feature>
<keyword evidence="1" id="KW-0812">Transmembrane</keyword>
<dbReference type="AlphaFoldDB" id="A0A9N9AE11"/>
<evidence type="ECO:0000313" key="2">
    <source>
        <dbReference type="EMBL" id="CAG8526217.1"/>
    </source>
</evidence>
<keyword evidence="3" id="KW-1185">Reference proteome</keyword>
<dbReference type="Proteomes" id="UP000789831">
    <property type="component" value="Unassembled WGS sequence"/>
</dbReference>
<reference evidence="2" key="1">
    <citation type="submission" date="2021-06" db="EMBL/GenBank/DDBJ databases">
        <authorList>
            <person name="Kallberg Y."/>
            <person name="Tangrot J."/>
            <person name="Rosling A."/>
        </authorList>
    </citation>
    <scope>NUCLEOTIDE SEQUENCE</scope>
    <source>
        <strain evidence="2">MT106</strain>
    </source>
</reference>
<dbReference type="OrthoDB" id="2408558at2759"/>